<evidence type="ECO:0000259" key="5">
    <source>
        <dbReference type="Pfam" id="PF01453"/>
    </source>
</evidence>
<keyword evidence="1 4" id="KW-0732">Signal</keyword>
<name>A0A438FX04_VITVI</name>
<evidence type="ECO:0000256" key="4">
    <source>
        <dbReference type="SAM" id="SignalP"/>
    </source>
</evidence>
<sequence length="148" mass="15522">MGQGFGFFFFILSCVCLGGPCFCSAHTDNIKPGEGLQFSKLLVSAQGTFTLGDNPISGTNANLMLDGNGTLMIIHSGGDPIVLNSNQASRNSIATLLDSGNFVVSALNSDGSVKQTLWESFDDPTDTLLPGMKLGINLKTGKNWSLAS</sequence>
<feature type="chain" id="PRO_5019139076" evidence="4">
    <location>
        <begin position="26"/>
        <end position="148"/>
    </location>
</feature>
<evidence type="ECO:0000256" key="3">
    <source>
        <dbReference type="ARBA" id="ARBA00023180"/>
    </source>
</evidence>
<dbReference type="Proteomes" id="UP000288805">
    <property type="component" value="Unassembled WGS sequence"/>
</dbReference>
<dbReference type="PANTHER" id="PTHR32444">
    <property type="entry name" value="BULB-TYPE LECTIN DOMAIN-CONTAINING PROTEIN"/>
    <property type="match status" value="1"/>
</dbReference>
<dbReference type="InterPro" id="IPR036426">
    <property type="entry name" value="Bulb-type_lectin_dom_sf"/>
</dbReference>
<dbReference type="GO" id="GO:0030246">
    <property type="term" value="F:carbohydrate binding"/>
    <property type="evidence" value="ECO:0007669"/>
    <property type="project" value="UniProtKB-KW"/>
</dbReference>
<dbReference type="Gene3D" id="2.90.10.10">
    <property type="entry name" value="Bulb-type lectin domain"/>
    <property type="match status" value="1"/>
</dbReference>
<accession>A0A438FX04</accession>
<gene>
    <name evidence="6" type="primary">CES101_2</name>
    <name evidence="6" type="ORF">CK203_061737</name>
</gene>
<dbReference type="PANTHER" id="PTHR32444:SF128">
    <property type="entry name" value="CURCULIN-LIKE (MANNOSE-BINDING) LECTIN FAMILY PROTEIN"/>
    <property type="match status" value="1"/>
</dbReference>
<evidence type="ECO:0000313" key="7">
    <source>
        <dbReference type="Proteomes" id="UP000288805"/>
    </source>
</evidence>
<dbReference type="EMBL" id="QGNW01000720">
    <property type="protein sequence ID" value="RVW64445.1"/>
    <property type="molecule type" value="Genomic_DNA"/>
</dbReference>
<dbReference type="AlphaFoldDB" id="A0A438FX04"/>
<keyword evidence="6" id="KW-0675">Receptor</keyword>
<evidence type="ECO:0000256" key="2">
    <source>
        <dbReference type="ARBA" id="ARBA00023157"/>
    </source>
</evidence>
<feature type="signal peptide" evidence="4">
    <location>
        <begin position="1"/>
        <end position="25"/>
    </location>
</feature>
<feature type="domain" description="Bulb-type lectin" evidence="5">
    <location>
        <begin position="53"/>
        <end position="148"/>
    </location>
</feature>
<keyword evidence="3" id="KW-0325">Glycoprotein</keyword>
<proteinExistence type="predicted"/>
<keyword evidence="6" id="KW-0430">Lectin</keyword>
<evidence type="ECO:0000313" key="6">
    <source>
        <dbReference type="EMBL" id="RVW64445.1"/>
    </source>
</evidence>
<organism evidence="6 7">
    <name type="scientific">Vitis vinifera</name>
    <name type="common">Grape</name>
    <dbReference type="NCBI Taxonomy" id="29760"/>
    <lineage>
        <taxon>Eukaryota</taxon>
        <taxon>Viridiplantae</taxon>
        <taxon>Streptophyta</taxon>
        <taxon>Embryophyta</taxon>
        <taxon>Tracheophyta</taxon>
        <taxon>Spermatophyta</taxon>
        <taxon>Magnoliopsida</taxon>
        <taxon>eudicotyledons</taxon>
        <taxon>Gunneridae</taxon>
        <taxon>Pentapetalae</taxon>
        <taxon>rosids</taxon>
        <taxon>Vitales</taxon>
        <taxon>Vitaceae</taxon>
        <taxon>Viteae</taxon>
        <taxon>Vitis</taxon>
    </lineage>
</organism>
<protein>
    <submittedName>
        <fullName evidence="6">G-type lectin S-receptor-like serine/threonine-protein kinase CES101</fullName>
    </submittedName>
</protein>
<comment type="caution">
    <text evidence="6">The sequence shown here is derived from an EMBL/GenBank/DDBJ whole genome shotgun (WGS) entry which is preliminary data.</text>
</comment>
<dbReference type="Pfam" id="PF01453">
    <property type="entry name" value="B_lectin"/>
    <property type="match status" value="1"/>
</dbReference>
<dbReference type="InterPro" id="IPR001480">
    <property type="entry name" value="Bulb-type_lectin_dom"/>
</dbReference>
<dbReference type="SUPFAM" id="SSF51110">
    <property type="entry name" value="alpha-D-mannose-specific plant lectins"/>
    <property type="match status" value="1"/>
</dbReference>
<keyword evidence="2" id="KW-1015">Disulfide bond</keyword>
<keyword evidence="6" id="KW-0418">Kinase</keyword>
<evidence type="ECO:0000256" key="1">
    <source>
        <dbReference type="ARBA" id="ARBA00022729"/>
    </source>
</evidence>
<keyword evidence="6" id="KW-0808">Transferase</keyword>
<reference evidence="6 7" key="1">
    <citation type="journal article" date="2018" name="PLoS Genet.">
        <title>Population sequencing reveals clonal diversity and ancestral inbreeding in the grapevine cultivar Chardonnay.</title>
        <authorList>
            <person name="Roach M.J."/>
            <person name="Johnson D.L."/>
            <person name="Bohlmann J."/>
            <person name="van Vuuren H.J."/>
            <person name="Jones S.J."/>
            <person name="Pretorius I.S."/>
            <person name="Schmidt S.A."/>
            <person name="Borneman A.R."/>
        </authorList>
    </citation>
    <scope>NUCLEOTIDE SEQUENCE [LARGE SCALE GENOMIC DNA]</scope>
    <source>
        <strain evidence="7">cv. Chardonnay</strain>
        <tissue evidence="6">Leaf</tissue>
    </source>
</reference>
<dbReference type="GO" id="GO:0016301">
    <property type="term" value="F:kinase activity"/>
    <property type="evidence" value="ECO:0007669"/>
    <property type="project" value="UniProtKB-KW"/>
</dbReference>